<evidence type="ECO:0000256" key="5">
    <source>
        <dbReference type="ARBA" id="ARBA00022927"/>
    </source>
</evidence>
<dbReference type="GO" id="GO:0043953">
    <property type="term" value="P:protein transport by the Tat complex"/>
    <property type="evidence" value="ECO:0007669"/>
    <property type="project" value="UniProtKB-UniRule"/>
</dbReference>
<feature type="coiled-coil region" evidence="10">
    <location>
        <begin position="56"/>
        <end position="90"/>
    </location>
</feature>
<evidence type="ECO:0000256" key="6">
    <source>
        <dbReference type="ARBA" id="ARBA00022989"/>
    </source>
</evidence>
<dbReference type="Gene3D" id="1.20.5.3310">
    <property type="match status" value="1"/>
</dbReference>
<dbReference type="HAMAP" id="MF_00237">
    <property type="entry name" value="TatB"/>
    <property type="match status" value="1"/>
</dbReference>
<keyword evidence="7 9" id="KW-0811">Translocation</keyword>
<keyword evidence="8 9" id="KW-0472">Membrane</keyword>
<dbReference type="EMBL" id="AYER01000003">
    <property type="protein sequence ID" value="ESK40768.1"/>
    <property type="molecule type" value="Genomic_DNA"/>
</dbReference>
<dbReference type="PRINTS" id="PR01506">
    <property type="entry name" value="TATBPROTEIN"/>
</dbReference>
<proteinExistence type="inferred from homology"/>
<evidence type="ECO:0000256" key="3">
    <source>
        <dbReference type="ARBA" id="ARBA00022475"/>
    </source>
</evidence>
<evidence type="ECO:0000256" key="9">
    <source>
        <dbReference type="HAMAP-Rule" id="MF_00237"/>
    </source>
</evidence>
<evidence type="ECO:0000313" key="11">
    <source>
        <dbReference type="EMBL" id="ESK40768.1"/>
    </source>
</evidence>
<name>V2TFN5_9GAMM</name>
<evidence type="ECO:0000256" key="7">
    <source>
        <dbReference type="ARBA" id="ARBA00023010"/>
    </source>
</evidence>
<dbReference type="GO" id="GO:0033281">
    <property type="term" value="C:TAT protein transport complex"/>
    <property type="evidence" value="ECO:0007669"/>
    <property type="project" value="UniProtKB-UniRule"/>
</dbReference>
<comment type="caution">
    <text evidence="11">The sequence shown here is derived from an EMBL/GenBank/DDBJ whole genome shotgun (WGS) entry which is preliminary data.</text>
</comment>
<evidence type="ECO:0000256" key="4">
    <source>
        <dbReference type="ARBA" id="ARBA00022692"/>
    </source>
</evidence>
<keyword evidence="12" id="KW-1185">Reference proteome</keyword>
<comment type="function">
    <text evidence="9">Part of the twin-arginine translocation (Tat) system that transports large folded proteins containing a characteristic twin-arginine motif in their signal peptide across membranes. Together with TatC, TatB is part of a receptor directly interacting with Tat signal peptides. TatB may form an oligomeric binding site that transiently accommodates folded Tat precursor proteins before their translocation.</text>
</comment>
<dbReference type="Pfam" id="PF02416">
    <property type="entry name" value="TatA_B_E"/>
    <property type="match status" value="1"/>
</dbReference>
<evidence type="ECO:0000256" key="1">
    <source>
        <dbReference type="ARBA" id="ARBA00004167"/>
    </source>
</evidence>
<reference evidence="11 12" key="1">
    <citation type="submission" date="2013-10" db="EMBL/GenBank/DDBJ databases">
        <title>The Genome Sequence of Acinetobacter nectaris CIP 110549.</title>
        <authorList>
            <consortium name="The Broad Institute Genomics Platform"/>
            <consortium name="The Broad Institute Genome Sequencing Center for Infectious Disease"/>
            <person name="Cerqueira G."/>
            <person name="Feldgarden M."/>
            <person name="Courvalin P."/>
            <person name="Grillot-Courvalin C."/>
            <person name="Clermont D."/>
            <person name="Rocha E."/>
            <person name="Yoon E.-J."/>
            <person name="Nemec A."/>
            <person name="Young S.K."/>
            <person name="Zeng Q."/>
            <person name="Gargeya S."/>
            <person name="Fitzgerald M."/>
            <person name="Abouelleil A."/>
            <person name="Alvarado L."/>
            <person name="Berlin A.M."/>
            <person name="Chapman S.B."/>
            <person name="Gainer-Dewar J."/>
            <person name="Goldberg J."/>
            <person name="Gnerre S."/>
            <person name="Griggs A."/>
            <person name="Gujja S."/>
            <person name="Hansen M."/>
            <person name="Howarth C."/>
            <person name="Imamovic A."/>
            <person name="Ireland A."/>
            <person name="Larimer J."/>
            <person name="McCowan C."/>
            <person name="Murphy C."/>
            <person name="Pearson M."/>
            <person name="Poon T.W."/>
            <person name="Priest M."/>
            <person name="Roberts A."/>
            <person name="Saif S."/>
            <person name="Shea T."/>
            <person name="Sykes S."/>
            <person name="Wortman J."/>
            <person name="Nusbaum C."/>
            <person name="Birren B."/>
        </authorList>
    </citation>
    <scope>NUCLEOTIDE SEQUENCE [LARGE SCALE GENOMIC DNA]</scope>
    <source>
        <strain evidence="11 12">CIP 110549</strain>
    </source>
</reference>
<dbReference type="NCBIfam" id="TIGR01410">
    <property type="entry name" value="tatB"/>
    <property type="match status" value="1"/>
</dbReference>
<keyword evidence="6 9" id="KW-1133">Transmembrane helix</keyword>
<dbReference type="AlphaFoldDB" id="V2TFN5"/>
<sequence>MFNVGISELLVFSIIAIVILGPDKLPQAIRFASQWYSKGKRFVGNIQNDIDRELRLSELKEQMDKEMQRIAELEQKMQAQMQEIDQSIKSSNMLKDKVTTFVPLENICYVYRTDYQFITAPIPSPPQLKIAV</sequence>
<dbReference type="InterPro" id="IPR003369">
    <property type="entry name" value="TatA/B/E"/>
</dbReference>
<keyword evidence="2 9" id="KW-0813">Transport</keyword>
<dbReference type="OrthoDB" id="9816005at2"/>
<keyword evidence="4 9" id="KW-0812">Transmembrane</keyword>
<dbReference type="PANTHER" id="PTHR33162">
    <property type="entry name" value="SEC-INDEPENDENT PROTEIN TRANSLOCASE PROTEIN TATA, CHLOROPLASTIC"/>
    <property type="match status" value="1"/>
</dbReference>
<comment type="subcellular location">
    <subcellularLocation>
        <location evidence="9">Cell membrane</location>
        <topology evidence="9">Single-pass membrane protein</topology>
    </subcellularLocation>
    <subcellularLocation>
        <location evidence="1">Membrane</location>
        <topology evidence="1">Single-pass membrane protein</topology>
    </subcellularLocation>
</comment>
<keyword evidence="10" id="KW-0175">Coiled coil</keyword>
<evidence type="ECO:0000313" key="12">
    <source>
        <dbReference type="Proteomes" id="UP000023785"/>
    </source>
</evidence>
<gene>
    <name evidence="9" type="primary">tatB</name>
    <name evidence="11" type="ORF">P256_01223</name>
</gene>
<dbReference type="GO" id="GO:0008320">
    <property type="term" value="F:protein transmembrane transporter activity"/>
    <property type="evidence" value="ECO:0007669"/>
    <property type="project" value="UniProtKB-UniRule"/>
</dbReference>
<evidence type="ECO:0000256" key="10">
    <source>
        <dbReference type="SAM" id="Coils"/>
    </source>
</evidence>
<evidence type="ECO:0000256" key="2">
    <source>
        <dbReference type="ARBA" id="ARBA00022448"/>
    </source>
</evidence>
<dbReference type="STRING" id="1392540.P256_01223"/>
<dbReference type="HOGENOM" id="CLU_086034_1_2_6"/>
<dbReference type="RefSeq" id="WP_023272800.1">
    <property type="nucleotide sequence ID" value="NZ_KI530712.1"/>
</dbReference>
<comment type="similarity">
    <text evidence="9">Belongs to the TatB family.</text>
</comment>
<dbReference type="PANTHER" id="PTHR33162:SF1">
    <property type="entry name" value="SEC-INDEPENDENT PROTEIN TRANSLOCASE PROTEIN TATA, CHLOROPLASTIC"/>
    <property type="match status" value="1"/>
</dbReference>
<dbReference type="PATRIC" id="fig|1392540.3.peg.1190"/>
<dbReference type="Proteomes" id="UP000023785">
    <property type="component" value="Unassembled WGS sequence"/>
</dbReference>
<evidence type="ECO:0000256" key="8">
    <source>
        <dbReference type="ARBA" id="ARBA00023136"/>
    </source>
</evidence>
<protein>
    <recommendedName>
        <fullName evidence="9">Sec-independent protein translocase protein TatB</fullName>
    </recommendedName>
</protein>
<keyword evidence="5 9" id="KW-0653">Protein transport</keyword>
<dbReference type="InterPro" id="IPR018448">
    <property type="entry name" value="TatB"/>
</dbReference>
<keyword evidence="3 9" id="KW-1003">Cell membrane</keyword>
<organism evidence="11 12">
    <name type="scientific">Acinetobacter nectaris CIP 110549</name>
    <dbReference type="NCBI Taxonomy" id="1392540"/>
    <lineage>
        <taxon>Bacteria</taxon>
        <taxon>Pseudomonadati</taxon>
        <taxon>Pseudomonadota</taxon>
        <taxon>Gammaproteobacteria</taxon>
        <taxon>Moraxellales</taxon>
        <taxon>Moraxellaceae</taxon>
        <taxon>Acinetobacter</taxon>
    </lineage>
</organism>
<comment type="subunit">
    <text evidence="9">The Tat system comprises two distinct complexes: a TatABC complex, containing multiple copies of TatA, TatB and TatC subunits, and a separate TatA complex, containing only TatA subunits. Substrates initially bind to the TatABC complex, which probably triggers association of the separate TatA complex to form the active translocon.</text>
</comment>
<accession>V2TFN5</accession>
<dbReference type="eggNOG" id="COG1826">
    <property type="taxonomic scope" value="Bacteria"/>
</dbReference>